<evidence type="ECO:0000313" key="2">
    <source>
        <dbReference type="EMBL" id="KIJ92085.1"/>
    </source>
</evidence>
<dbReference type="OrthoDB" id="25778at2759"/>
<evidence type="ECO:0000313" key="3">
    <source>
        <dbReference type="Proteomes" id="UP000054477"/>
    </source>
</evidence>
<keyword evidence="3" id="KW-1185">Reference proteome</keyword>
<dbReference type="EMBL" id="KN838938">
    <property type="protein sequence ID" value="KIJ92085.1"/>
    <property type="molecule type" value="Genomic_DNA"/>
</dbReference>
<reference evidence="2 3" key="1">
    <citation type="submission" date="2014-04" db="EMBL/GenBank/DDBJ databases">
        <authorList>
            <consortium name="DOE Joint Genome Institute"/>
            <person name="Kuo A."/>
            <person name="Kohler A."/>
            <person name="Nagy L.G."/>
            <person name="Floudas D."/>
            <person name="Copeland A."/>
            <person name="Barry K.W."/>
            <person name="Cichocki N."/>
            <person name="Veneault-Fourrey C."/>
            <person name="LaButti K."/>
            <person name="Lindquist E.A."/>
            <person name="Lipzen A."/>
            <person name="Lundell T."/>
            <person name="Morin E."/>
            <person name="Murat C."/>
            <person name="Sun H."/>
            <person name="Tunlid A."/>
            <person name="Henrissat B."/>
            <person name="Grigoriev I.V."/>
            <person name="Hibbett D.S."/>
            <person name="Martin F."/>
            <person name="Nordberg H.P."/>
            <person name="Cantor M.N."/>
            <person name="Hua S.X."/>
        </authorList>
    </citation>
    <scope>NUCLEOTIDE SEQUENCE [LARGE SCALE GENOMIC DNA]</scope>
    <source>
        <strain evidence="2 3">LaAM-08-1</strain>
    </source>
</reference>
<protein>
    <submittedName>
        <fullName evidence="2">Uncharacterized protein</fullName>
    </submittedName>
</protein>
<accession>A0A0C9WNN2</accession>
<evidence type="ECO:0000256" key="1">
    <source>
        <dbReference type="SAM" id="MobiDB-lite"/>
    </source>
</evidence>
<organism evidence="2 3">
    <name type="scientific">Laccaria amethystina LaAM-08-1</name>
    <dbReference type="NCBI Taxonomy" id="1095629"/>
    <lineage>
        <taxon>Eukaryota</taxon>
        <taxon>Fungi</taxon>
        <taxon>Dikarya</taxon>
        <taxon>Basidiomycota</taxon>
        <taxon>Agaricomycotina</taxon>
        <taxon>Agaricomycetes</taxon>
        <taxon>Agaricomycetidae</taxon>
        <taxon>Agaricales</taxon>
        <taxon>Agaricineae</taxon>
        <taxon>Hydnangiaceae</taxon>
        <taxon>Laccaria</taxon>
    </lineage>
</organism>
<feature type="region of interest" description="Disordered" evidence="1">
    <location>
        <begin position="100"/>
        <end position="147"/>
    </location>
</feature>
<proteinExistence type="predicted"/>
<sequence length="500" mass="54947">MPAVSFITTSITKKHSNSYLRHKEGMAGHREHNFLRQQTAVLPSRQQTIVPGRHNALLDRQITIVPGKHAVSQREEKEEDTPVLAFARQRSRLAQAMRGLAGQMSGRRGVADQAGSDRGAADQRTAAGGADPSSARGLTSRWGGQRRPGQAVVDLGEEDGSAQGIVDPGAEEMRATARGRGAKHAYAHAAGRGGICWVVIEFPLCFGVIGAGDSLRMSPHPIIHPIKLQIWDCTDLGTVTESWSLIWGGWFMTLCFVGSDDVGDKSNSFKDDRPFPWDYLAIWTRDRTVWNVVTAATIQINRRLADDQRMRDSGGLTENLESQFDISGHKIEVRQEVEVNALSTITEGGAGESFVEGRFSSAPRDIRPFSTSSYEPFAHALAAGFNRYPQSNQAIIPIFKNGTPDSKPKSFRSSIPIQTMAGFRYWMSEHIGRIRTKIQHKVRSPLLGPRSGDSVSGSVPSEFDKDVIFVIKTLTHKCYDDLFNTNEEPPSRLLVSAGSP</sequence>
<name>A0A0C9WNN2_9AGAR</name>
<dbReference type="HOGENOM" id="CLU_545207_0_0_1"/>
<gene>
    <name evidence="2" type="ORF">K443DRAFT_13871</name>
</gene>
<reference evidence="3" key="2">
    <citation type="submission" date="2015-01" db="EMBL/GenBank/DDBJ databases">
        <title>Evolutionary Origins and Diversification of the Mycorrhizal Mutualists.</title>
        <authorList>
            <consortium name="DOE Joint Genome Institute"/>
            <consortium name="Mycorrhizal Genomics Consortium"/>
            <person name="Kohler A."/>
            <person name="Kuo A."/>
            <person name="Nagy L.G."/>
            <person name="Floudas D."/>
            <person name="Copeland A."/>
            <person name="Barry K.W."/>
            <person name="Cichocki N."/>
            <person name="Veneault-Fourrey C."/>
            <person name="LaButti K."/>
            <person name="Lindquist E.A."/>
            <person name="Lipzen A."/>
            <person name="Lundell T."/>
            <person name="Morin E."/>
            <person name="Murat C."/>
            <person name="Riley R."/>
            <person name="Ohm R."/>
            <person name="Sun H."/>
            <person name="Tunlid A."/>
            <person name="Henrissat B."/>
            <person name="Grigoriev I.V."/>
            <person name="Hibbett D.S."/>
            <person name="Martin F."/>
        </authorList>
    </citation>
    <scope>NUCLEOTIDE SEQUENCE [LARGE SCALE GENOMIC DNA]</scope>
    <source>
        <strain evidence="3">LaAM-08-1</strain>
    </source>
</reference>
<dbReference type="AlphaFoldDB" id="A0A0C9WNN2"/>
<dbReference type="Proteomes" id="UP000054477">
    <property type="component" value="Unassembled WGS sequence"/>
</dbReference>